<evidence type="ECO:0000256" key="3">
    <source>
        <dbReference type="ARBA" id="ARBA00023235"/>
    </source>
</evidence>
<dbReference type="Proteomes" id="UP000051461">
    <property type="component" value="Unassembled WGS sequence"/>
</dbReference>
<name>A0A0R1GEA8_9LACO</name>
<dbReference type="CDD" id="cd00165">
    <property type="entry name" value="S4"/>
    <property type="match status" value="1"/>
</dbReference>
<dbReference type="NCBIfam" id="TIGR00093">
    <property type="entry name" value="pseudouridine synthase"/>
    <property type="match status" value="1"/>
</dbReference>
<dbReference type="GO" id="GO:0120159">
    <property type="term" value="F:rRNA pseudouridine synthase activity"/>
    <property type="evidence" value="ECO:0007669"/>
    <property type="project" value="UniProtKB-ARBA"/>
</dbReference>
<dbReference type="STRING" id="1423726.FC07_GL002133"/>
<dbReference type="SMART" id="SM00363">
    <property type="entry name" value="S4"/>
    <property type="match status" value="1"/>
</dbReference>
<evidence type="ECO:0000256" key="2">
    <source>
        <dbReference type="ARBA" id="ARBA00022884"/>
    </source>
</evidence>
<gene>
    <name evidence="7" type="ORF">FC07_GL002133</name>
</gene>
<dbReference type="InterPro" id="IPR036986">
    <property type="entry name" value="S4_RNA-bd_sf"/>
</dbReference>
<dbReference type="InterPro" id="IPR020094">
    <property type="entry name" value="TruA/RsuA/RluB/E/F_N"/>
</dbReference>
<evidence type="ECO:0000256" key="5">
    <source>
        <dbReference type="RuleBase" id="RU003887"/>
    </source>
</evidence>
<dbReference type="Gene3D" id="3.30.70.580">
    <property type="entry name" value="Pseudouridine synthase I, catalytic domain, N-terminal subdomain"/>
    <property type="match status" value="1"/>
</dbReference>
<dbReference type="PROSITE" id="PS01149">
    <property type="entry name" value="PSI_RSU"/>
    <property type="match status" value="1"/>
</dbReference>
<evidence type="ECO:0000256" key="4">
    <source>
        <dbReference type="PROSITE-ProRule" id="PRU00182"/>
    </source>
</evidence>
<dbReference type="RefSeq" id="WP_057905942.1">
    <property type="nucleotide sequence ID" value="NZ_AZDA01000143.1"/>
</dbReference>
<sequence>MRIDKLITTGGFGSRKDARQWVKNKQLQVNQVVVKTTKQQVDPEQDEIRLAGKVLTYQPLVYFMLNKPQGVITATEDAKQRTVLDLIAVADQRTDLAPVGRLDKDTTGLLLLTNDGPLAHRLLSPKSHVAKWYQAEIDGIVTAEDQTRFAAGITTQHGTVFQPATLKILSVDAIQKRSIIQVQLHEGQYHEVKRLFRAVGKTVLHLQRLSMGTLTLPVKLPVGQYRALTAEEIRALQQV</sequence>
<evidence type="ECO:0000313" key="7">
    <source>
        <dbReference type="EMBL" id="KRK32447.1"/>
    </source>
</evidence>
<dbReference type="InterPro" id="IPR006145">
    <property type="entry name" value="PsdUridine_synth_RsuA/RluA"/>
</dbReference>
<keyword evidence="8" id="KW-1185">Reference proteome</keyword>
<dbReference type="GO" id="GO:0003723">
    <property type="term" value="F:RNA binding"/>
    <property type="evidence" value="ECO:0007669"/>
    <property type="project" value="UniProtKB-KW"/>
</dbReference>
<evidence type="ECO:0000256" key="1">
    <source>
        <dbReference type="ARBA" id="ARBA00008348"/>
    </source>
</evidence>
<dbReference type="PANTHER" id="PTHR47683">
    <property type="entry name" value="PSEUDOURIDINE SYNTHASE FAMILY PROTEIN-RELATED"/>
    <property type="match status" value="1"/>
</dbReference>
<organism evidence="7 8">
    <name type="scientific">Loigolactobacillus bifermentans DSM 20003</name>
    <dbReference type="NCBI Taxonomy" id="1423726"/>
    <lineage>
        <taxon>Bacteria</taxon>
        <taxon>Bacillati</taxon>
        <taxon>Bacillota</taxon>
        <taxon>Bacilli</taxon>
        <taxon>Lactobacillales</taxon>
        <taxon>Lactobacillaceae</taxon>
        <taxon>Loigolactobacillus</taxon>
    </lineage>
</organism>
<dbReference type="SUPFAM" id="SSF55120">
    <property type="entry name" value="Pseudouridine synthase"/>
    <property type="match status" value="1"/>
</dbReference>
<dbReference type="Pfam" id="PF00849">
    <property type="entry name" value="PseudoU_synth_2"/>
    <property type="match status" value="1"/>
</dbReference>
<accession>A0A0R1GEA8</accession>
<dbReference type="Gene3D" id="3.10.290.10">
    <property type="entry name" value="RNA-binding S4 domain"/>
    <property type="match status" value="1"/>
</dbReference>
<protein>
    <recommendedName>
        <fullName evidence="5">Pseudouridine synthase</fullName>
        <ecNumber evidence="5">5.4.99.-</ecNumber>
    </recommendedName>
</protein>
<dbReference type="PANTHER" id="PTHR47683:SF4">
    <property type="entry name" value="PSEUDOURIDINE SYNTHASE"/>
    <property type="match status" value="1"/>
</dbReference>
<dbReference type="InterPro" id="IPR018496">
    <property type="entry name" value="PsdUridine_synth_RsuA/RluB_CS"/>
</dbReference>
<dbReference type="InterPro" id="IPR020103">
    <property type="entry name" value="PsdUridine_synth_cat_dom_sf"/>
</dbReference>
<dbReference type="InterPro" id="IPR050343">
    <property type="entry name" value="RsuA_PseudoU_synthase"/>
</dbReference>
<dbReference type="GO" id="GO:0000455">
    <property type="term" value="P:enzyme-directed rRNA pseudouridine synthesis"/>
    <property type="evidence" value="ECO:0007669"/>
    <property type="project" value="UniProtKB-ARBA"/>
</dbReference>
<comment type="similarity">
    <text evidence="1 5">Belongs to the pseudouridine synthase RsuA family.</text>
</comment>
<dbReference type="AlphaFoldDB" id="A0A0R1GEA8"/>
<proteinExistence type="inferred from homology"/>
<reference evidence="7 8" key="1">
    <citation type="journal article" date="2015" name="Genome Announc.">
        <title>Expanding the biotechnology potential of lactobacilli through comparative genomics of 213 strains and associated genera.</title>
        <authorList>
            <person name="Sun Z."/>
            <person name="Harris H.M."/>
            <person name="McCann A."/>
            <person name="Guo C."/>
            <person name="Argimon S."/>
            <person name="Zhang W."/>
            <person name="Yang X."/>
            <person name="Jeffery I.B."/>
            <person name="Cooney J.C."/>
            <person name="Kagawa T.F."/>
            <person name="Liu W."/>
            <person name="Song Y."/>
            <person name="Salvetti E."/>
            <person name="Wrobel A."/>
            <person name="Rasinkangas P."/>
            <person name="Parkhill J."/>
            <person name="Rea M.C."/>
            <person name="O'Sullivan O."/>
            <person name="Ritari J."/>
            <person name="Douillard F.P."/>
            <person name="Paul Ross R."/>
            <person name="Yang R."/>
            <person name="Briner A.E."/>
            <person name="Felis G.E."/>
            <person name="de Vos W.M."/>
            <person name="Barrangou R."/>
            <person name="Klaenhammer T.R."/>
            <person name="Caufield P.W."/>
            <person name="Cui Y."/>
            <person name="Zhang H."/>
            <person name="O'Toole P.W."/>
        </authorList>
    </citation>
    <scope>NUCLEOTIDE SEQUENCE [LARGE SCALE GENOMIC DNA]</scope>
    <source>
        <strain evidence="7 8">DSM 20003</strain>
    </source>
</reference>
<dbReference type="InterPro" id="IPR000748">
    <property type="entry name" value="PsdUridine_synth_RsuA/RluB/E/F"/>
</dbReference>
<dbReference type="PROSITE" id="PS50889">
    <property type="entry name" value="S4"/>
    <property type="match status" value="1"/>
</dbReference>
<keyword evidence="3 5" id="KW-0413">Isomerase</keyword>
<dbReference type="SUPFAM" id="SSF55174">
    <property type="entry name" value="Alpha-L RNA-binding motif"/>
    <property type="match status" value="1"/>
</dbReference>
<feature type="domain" description="RNA-binding S4" evidence="6">
    <location>
        <begin position="1"/>
        <end position="61"/>
    </location>
</feature>
<dbReference type="InterPro" id="IPR042092">
    <property type="entry name" value="PsdUridine_s_RsuA/RluB/E/F_cat"/>
</dbReference>
<dbReference type="OrthoDB" id="9807213at2"/>
<dbReference type="CDD" id="cd02553">
    <property type="entry name" value="PseudoU_synth_RsuA"/>
    <property type="match status" value="1"/>
</dbReference>
<keyword evidence="2 4" id="KW-0694">RNA-binding</keyword>
<evidence type="ECO:0000259" key="6">
    <source>
        <dbReference type="SMART" id="SM00363"/>
    </source>
</evidence>
<dbReference type="Gene3D" id="3.30.70.1560">
    <property type="entry name" value="Alpha-L RNA-binding motif"/>
    <property type="match status" value="1"/>
</dbReference>
<dbReference type="EMBL" id="AZDA01000143">
    <property type="protein sequence ID" value="KRK32447.1"/>
    <property type="molecule type" value="Genomic_DNA"/>
</dbReference>
<evidence type="ECO:0000313" key="8">
    <source>
        <dbReference type="Proteomes" id="UP000051461"/>
    </source>
</evidence>
<dbReference type="Pfam" id="PF01479">
    <property type="entry name" value="S4"/>
    <property type="match status" value="1"/>
</dbReference>
<dbReference type="EC" id="5.4.99.-" evidence="5"/>
<dbReference type="PATRIC" id="fig|1423726.3.peg.2211"/>
<comment type="caution">
    <text evidence="7">The sequence shown here is derived from an EMBL/GenBank/DDBJ whole genome shotgun (WGS) entry which is preliminary data.</text>
</comment>
<dbReference type="InterPro" id="IPR002942">
    <property type="entry name" value="S4_RNA-bd"/>
</dbReference>